<protein>
    <submittedName>
        <fullName evidence="1">Uncharacterized protein</fullName>
    </submittedName>
</protein>
<dbReference type="AlphaFoldDB" id="A0A1B7MK87"/>
<dbReference type="InParanoid" id="A0A1B7MK87"/>
<dbReference type="EMBL" id="KV448855">
    <property type="protein sequence ID" value="OAX33023.1"/>
    <property type="molecule type" value="Genomic_DNA"/>
</dbReference>
<proteinExistence type="predicted"/>
<organism evidence="1 2">
    <name type="scientific">Rhizopogon vinicolor AM-OR11-026</name>
    <dbReference type="NCBI Taxonomy" id="1314800"/>
    <lineage>
        <taxon>Eukaryota</taxon>
        <taxon>Fungi</taxon>
        <taxon>Dikarya</taxon>
        <taxon>Basidiomycota</taxon>
        <taxon>Agaricomycotina</taxon>
        <taxon>Agaricomycetes</taxon>
        <taxon>Agaricomycetidae</taxon>
        <taxon>Boletales</taxon>
        <taxon>Suillineae</taxon>
        <taxon>Rhizopogonaceae</taxon>
        <taxon>Rhizopogon</taxon>
    </lineage>
</organism>
<accession>A0A1B7MK87</accession>
<dbReference type="Proteomes" id="UP000092154">
    <property type="component" value="Unassembled WGS sequence"/>
</dbReference>
<evidence type="ECO:0000313" key="1">
    <source>
        <dbReference type="EMBL" id="OAX33023.1"/>
    </source>
</evidence>
<evidence type="ECO:0000313" key="2">
    <source>
        <dbReference type="Proteomes" id="UP000092154"/>
    </source>
</evidence>
<sequence length="163" mass="18748">MLEDDAKLLLEALPDTRGLIGREILDDEVKLLVSVTPNKRGMIGAGTRVRGEFNVMRAKSFYPRLRSPTGHDILQGGEYRTRSIRSTVRIGVWESMRGYEQWSREIVRKAAWSECGETLLVPTRRMADIKEWIWGWSPRPVARTLCINTTRDINQEFFSLPTP</sequence>
<name>A0A1B7MK87_9AGAM</name>
<gene>
    <name evidence="1" type="ORF">K503DRAFT_860027</name>
</gene>
<reference evidence="1 2" key="1">
    <citation type="submission" date="2016-06" db="EMBL/GenBank/DDBJ databases">
        <title>Comparative genomics of the ectomycorrhizal sister species Rhizopogon vinicolor and Rhizopogon vesiculosus (Basidiomycota: Boletales) reveals a divergence of the mating type B locus.</title>
        <authorList>
            <consortium name="DOE Joint Genome Institute"/>
            <person name="Mujic A.B."/>
            <person name="Kuo A."/>
            <person name="Tritt A."/>
            <person name="Lipzen A."/>
            <person name="Chen C."/>
            <person name="Johnson J."/>
            <person name="Sharma A."/>
            <person name="Barry K."/>
            <person name="Grigoriev I.V."/>
            <person name="Spatafora J.W."/>
        </authorList>
    </citation>
    <scope>NUCLEOTIDE SEQUENCE [LARGE SCALE GENOMIC DNA]</scope>
    <source>
        <strain evidence="1 2">AM-OR11-026</strain>
    </source>
</reference>
<keyword evidence="2" id="KW-1185">Reference proteome</keyword>